<evidence type="ECO:0000256" key="4">
    <source>
        <dbReference type="SAM" id="MobiDB-lite"/>
    </source>
</evidence>
<sequence>MQFLLINLLSLCIKCIKLINSVVFVGMSFGFLTAISIGPSYLLLLRAQIREKEIEKRSAAVSGVIMGQLIMQISIYYRPLHLVLGKPHIITLLAIPYFCLRFFHNLNLLENPTSNIPTGKRSIYYFISIYKCTLYYIFWNNLILQFFNHYIYPNSTLFRLVNIYLFRYNNKVLFLVSSFFGWLIGHILFVKCLESQLDRIRKKKMSFIRTTLLIQSDVRNLVSELKYRYLRSELRTHMDPIFRIMRLVLVWIWENLLIRLIGLIRSNKSLIREWRYLVSDFWSIVLEVKSILRVHETFFSFLFFFIAGQYLAKMPLPILTNAMYQAAISQKIRDKERKERLKNSELYENDENELDEEDENEIYEEDETKIYEKREKDKEDPYPSKTKKFLWFDEGNFLKTTHLYDIYQWNRPVRYINKKKKGGRAVRNEMSQYFFYPCQNDGKQRISFTYPPSFSIFWEKIQANRSLETITKFSCDELNDYDYWISTNEEKRNRLSTEFRNRIEVLDLDNESLYWNVLEKKNRLGKSVENETQFQEIYLEKEDDPLFKGPHRVRVRTRDESLFTNTQSTNDNKSNEKSTSSFVRKKERISKEVLKWKYILYDEIEEVDELYNKERTVVHEIRSRKFFTIVYYNIYAKNNMFTALGIDEEIPFPDGTLLYFSISDNYRRELIHGTMRSQRRKVNLYNVYQIYPQSPLFLNRTWSWYQEFRSLCENLYSLYRRLIEPFFIKKKFLILNATEKETKHEEKKEKKKEKERKETKREKPILNWMEIELDKRKKAEEDEEREEQKIDEIIFSVHPFRSCVLLIQSYLRKNLYLPFLIRIKNGIRLLLGQSSEWSEDKEDLAREIHILCTHSGFEHSEKELPRSWLIEGMQIKILFPFRLRPWRDKSNLNLQDENPKENFCFLTIFGTETYFPYGPRFINRPPLFRPIFKELKKRIRKKWVGIFKRRSKLFPNLYKKTKKWLITNFTFIKILIEKITNRKIYGYKILSKLITGIEENSVIELIENYEVAENQLVEFRENQGVAENRLVEFRENQFKNLTDKTSTIINEIEGILTKKKTKARTQSIKLNIKRKGVRLIRKSHYLFQFFTERINIDICLSIINTFFRKKKYIDIFFYIINLIKINTQAFLELKKKIIDGYTYIYDEYFYNTKRHQKITQEKEKIKKINKETIQFIWNIKESLLFITELNKFLLKNIQKNIKITKNSKIFYDFSFLSQAYVFYKLSQTKVPNFYKLRSVLQYHGILFVFNNDKEIKDYFRKQGISFFLKKEIKDYFRKQGIIQSQLKDKKYQNSIVQQWKNWLKSNYQHNLSSLEWSILAPQKWRNSLTQHCRVKNSQLSKGVSYKNKKDRLIHYKKQKDSENYVLLKNKNENFKKTYRYDLLASKSIYYEEKKNSYTSSSLTKNQEFYYIYNYSKKQKPKSIDMCEGILITNYLGIGKDDIIDGDKNRDRKFFNFGILTFDLPIHQMRMKKTVYDWLVMNEKILKGPKSNLKLWFFPEFVFFSNTYKKKAWAIKKDFLFENENLILIENEQNENKEEKRRQTKMTKSTINVIRKHQDGSEKGKNDIDKDSYIYLYNKGENEEIRRFRKRTTINTLERKYFNVQYSFHNFFEVEKYADPMNEDLLYNLKIAAFLAKSTNKKPRNLVLDTLKNQHLNLHIMINFNLKKSSSLKTEKDLSLTNEKSSNIKKKNESARILQNDSSLLAKGILIAEPFRTSITDNGKLIMYQTLSLVPKSKKRHNQHKEIFDLKSFDESLATYQKMMKNIEKNHYDLLSPENILSPRRRRELRILICFNSKNCNDVDKNTIFLNMNKGQIKNCSQLFTENEGLDKLIKLKLFLWPYYRLEDLACMNRYWFDTANGSRFSMLRIYLYPRL</sequence>
<dbReference type="Pfam" id="PF05758">
    <property type="entry name" value="Ycf1"/>
    <property type="match status" value="3"/>
</dbReference>
<feature type="transmembrane region" description="Helical" evidence="2">
    <location>
        <begin position="59"/>
        <end position="77"/>
    </location>
</feature>
<keyword evidence="2" id="KW-1133">Transmembrane helix</keyword>
<dbReference type="RefSeq" id="YP_009407302.1">
    <property type="nucleotide sequence ID" value="NC_035415.1"/>
</dbReference>
<keyword evidence="3" id="KW-0175">Coiled coil</keyword>
<comment type="subcellular location">
    <subcellularLocation>
        <location evidence="1">Membrane</location>
        <topology evidence="1">Multi-pass membrane protein</topology>
    </subcellularLocation>
    <subcellularLocation>
        <location evidence="2">Plastid</location>
        <location evidence="2">Chloroplast inner membrane</location>
    </subcellularLocation>
</comment>
<dbReference type="PANTHER" id="PTHR33163:SF40">
    <property type="entry name" value="PROTEIN TIC 214"/>
    <property type="match status" value="1"/>
</dbReference>
<evidence type="ECO:0000256" key="2">
    <source>
        <dbReference type="RuleBase" id="RU364085"/>
    </source>
</evidence>
<dbReference type="InterPro" id="IPR008896">
    <property type="entry name" value="TIC214"/>
</dbReference>
<dbReference type="EMBL" id="KY679199">
    <property type="protein sequence ID" value="ASA46215.1"/>
    <property type="molecule type" value="Genomic_DNA"/>
</dbReference>
<reference evidence="5" key="1">
    <citation type="submission" date="2017-02" db="EMBL/GenBank/DDBJ databases">
        <title>Plastome-wide rearrangements and gene losses in carnivorous Droseraceae.</title>
        <authorList>
            <person name="Nevill P.G."/>
            <person name="Howell K.A."/>
            <person name="Cross A.T."/>
            <person name="Williams A.V."/>
            <person name="Zhong X."/>
            <person name="Tonti-Filippini J."/>
            <person name="Boykin L.M."/>
            <person name="Dixon K.W."/>
            <person name="Small I.D."/>
        </authorList>
    </citation>
    <scope>NUCLEOTIDE SEQUENCE</scope>
</reference>
<protein>
    <recommendedName>
        <fullName evidence="2">Protein TIC 214</fullName>
    </recommendedName>
    <alternativeName>
        <fullName evidence="2">Translocon at the inner envelope membrane of chloroplasts 214</fullName>
    </alternativeName>
</protein>
<evidence type="ECO:0000313" key="5">
    <source>
        <dbReference type="EMBL" id="ASA46215.1"/>
    </source>
</evidence>
<evidence type="ECO:0000256" key="3">
    <source>
        <dbReference type="SAM" id="Coils"/>
    </source>
</evidence>
<dbReference type="GeneID" id="33373362"/>
<keyword evidence="2 5" id="KW-0934">Plastid</keyword>
<gene>
    <name evidence="5" type="primary">ycf1</name>
    <name evidence="2" type="synonym">TIC214</name>
</gene>
<keyword evidence="2" id="KW-0653">Protein transport</keyword>
<dbReference type="GO" id="GO:0009706">
    <property type="term" value="C:chloroplast inner membrane"/>
    <property type="evidence" value="ECO:0007669"/>
    <property type="project" value="UniProtKB-SubCell"/>
</dbReference>
<keyword evidence="2" id="KW-0813">Transport</keyword>
<geneLocation type="chloroplast" evidence="5"/>
<keyword evidence="2 5" id="KW-0150">Chloroplast</keyword>
<feature type="compositionally biased region" description="Polar residues" evidence="4">
    <location>
        <begin position="562"/>
        <end position="579"/>
    </location>
</feature>
<keyword evidence="2" id="KW-1001">Plastid inner membrane</keyword>
<name>A0A1Z2RQW9_DRORE</name>
<dbReference type="GO" id="GO:0015031">
    <property type="term" value="P:protein transport"/>
    <property type="evidence" value="ECO:0007669"/>
    <property type="project" value="UniProtKB-KW"/>
</dbReference>
<comment type="function">
    <text evidence="2">Involved in protein precursor import into chloroplasts. May be part of an intermediate translocation complex acting as a protein-conducting channel at the inner envelope.</text>
</comment>
<feature type="transmembrane region" description="Helical" evidence="2">
    <location>
        <begin position="25"/>
        <end position="47"/>
    </location>
</feature>
<evidence type="ECO:0000256" key="1">
    <source>
        <dbReference type="ARBA" id="ARBA00004141"/>
    </source>
</evidence>
<dbReference type="PANTHER" id="PTHR33163">
    <property type="entry name" value="PROTEIN TIC 214-RELATED"/>
    <property type="match status" value="1"/>
</dbReference>
<feature type="region of interest" description="Disordered" evidence="4">
    <location>
        <begin position="560"/>
        <end position="579"/>
    </location>
</feature>
<feature type="coiled-coil region" evidence="3">
    <location>
        <begin position="1002"/>
        <end position="1029"/>
    </location>
</feature>
<comment type="similarity">
    <text evidence="2">Belongs to the TIC214 family.</text>
</comment>
<feature type="transmembrane region" description="Helical" evidence="2">
    <location>
        <begin position="172"/>
        <end position="193"/>
    </location>
</feature>
<accession>A0A1Z2RQW9</accession>
<feature type="transmembrane region" description="Helical" evidence="2">
    <location>
        <begin position="83"/>
        <end position="103"/>
    </location>
</feature>
<keyword evidence="2" id="KW-0812">Transmembrane</keyword>
<organism evidence="5">
    <name type="scientific">Drosera regia</name>
    <name type="common">King sundew</name>
    <dbReference type="NCBI Taxonomy" id="4371"/>
    <lineage>
        <taxon>Eukaryota</taxon>
        <taxon>Viridiplantae</taxon>
        <taxon>Streptophyta</taxon>
        <taxon>Embryophyta</taxon>
        <taxon>Tracheophyta</taxon>
        <taxon>Spermatophyta</taxon>
        <taxon>Magnoliopsida</taxon>
        <taxon>eudicotyledons</taxon>
        <taxon>Gunneridae</taxon>
        <taxon>Pentapetalae</taxon>
        <taxon>Caryophyllales</taxon>
        <taxon>Droseraceae</taxon>
        <taxon>Drosera</taxon>
    </lineage>
</organism>
<keyword evidence="2" id="KW-0472">Membrane</keyword>
<feature type="transmembrane region" description="Helical" evidence="2">
    <location>
        <begin position="123"/>
        <end position="152"/>
    </location>
</feature>
<feature type="coiled-coil region" evidence="3">
    <location>
        <begin position="734"/>
        <end position="789"/>
    </location>
</feature>
<proteinExistence type="inferred from homology"/>
<comment type="subunit">
    <text evidence="2">Part of the Tic complex.</text>
</comment>